<feature type="chain" id="PRO_5041989639" evidence="4">
    <location>
        <begin position="20"/>
        <end position="855"/>
    </location>
</feature>
<evidence type="ECO:0000313" key="7">
    <source>
        <dbReference type="Proteomes" id="UP001198163"/>
    </source>
</evidence>
<reference evidence="6" key="1">
    <citation type="submission" date="2021-08" db="EMBL/GenBank/DDBJ databases">
        <title>Comparative analyses of Brucepasteria parasyntrophica and Teretinema zuelzerae.</title>
        <authorList>
            <person name="Song Y."/>
            <person name="Brune A."/>
        </authorList>
    </citation>
    <scope>NUCLEOTIDE SEQUENCE</scope>
    <source>
        <strain evidence="6">DSM 1903</strain>
    </source>
</reference>
<dbReference type="AlphaFoldDB" id="A0AAE3EIT2"/>
<dbReference type="SUPFAM" id="SSF56935">
    <property type="entry name" value="Porins"/>
    <property type="match status" value="1"/>
</dbReference>
<evidence type="ECO:0000256" key="1">
    <source>
        <dbReference type="ARBA" id="ARBA00004442"/>
    </source>
</evidence>
<evidence type="ECO:0000256" key="4">
    <source>
        <dbReference type="SAM" id="SignalP"/>
    </source>
</evidence>
<dbReference type="Proteomes" id="UP001198163">
    <property type="component" value="Unassembled WGS sequence"/>
</dbReference>
<feature type="signal peptide" evidence="4">
    <location>
        <begin position="1"/>
        <end position="19"/>
    </location>
</feature>
<name>A0AAE3EIT2_9SPIR</name>
<proteinExistence type="predicted"/>
<keyword evidence="2" id="KW-0472">Membrane</keyword>
<comment type="subcellular location">
    <subcellularLocation>
        <location evidence="1">Cell outer membrane</location>
    </subcellularLocation>
</comment>
<dbReference type="InterPro" id="IPR037066">
    <property type="entry name" value="Plug_dom_sf"/>
</dbReference>
<comment type="caution">
    <text evidence="6">The sequence shown here is derived from an EMBL/GenBank/DDBJ whole genome shotgun (WGS) entry which is preliminary data.</text>
</comment>
<protein>
    <submittedName>
        <fullName evidence="6">TonB-dependent receptor plug domain-containing protein</fullName>
    </submittedName>
</protein>
<evidence type="ECO:0000259" key="5">
    <source>
        <dbReference type="Pfam" id="PF07715"/>
    </source>
</evidence>
<organism evidence="6 7">
    <name type="scientific">Teretinema zuelzerae</name>
    <dbReference type="NCBI Taxonomy" id="156"/>
    <lineage>
        <taxon>Bacteria</taxon>
        <taxon>Pseudomonadati</taxon>
        <taxon>Spirochaetota</taxon>
        <taxon>Spirochaetia</taxon>
        <taxon>Spirochaetales</taxon>
        <taxon>Treponemataceae</taxon>
        <taxon>Teretinema</taxon>
    </lineage>
</organism>
<dbReference type="EMBL" id="JAINWA010000003">
    <property type="protein sequence ID" value="MCD1655267.1"/>
    <property type="molecule type" value="Genomic_DNA"/>
</dbReference>
<dbReference type="InterPro" id="IPR012910">
    <property type="entry name" value="Plug_dom"/>
</dbReference>
<dbReference type="InterPro" id="IPR036942">
    <property type="entry name" value="Beta-barrel_TonB_sf"/>
</dbReference>
<evidence type="ECO:0000256" key="2">
    <source>
        <dbReference type="ARBA" id="ARBA00023136"/>
    </source>
</evidence>
<keyword evidence="6" id="KW-0675">Receptor</keyword>
<dbReference type="RefSeq" id="WP_230756195.1">
    <property type="nucleotide sequence ID" value="NZ_JAINWA010000003.1"/>
</dbReference>
<keyword evidence="3" id="KW-0998">Cell outer membrane</keyword>
<dbReference type="Gene3D" id="2.170.130.10">
    <property type="entry name" value="TonB-dependent receptor, plug domain"/>
    <property type="match status" value="1"/>
</dbReference>
<sequence length="855" mass="93874">MKKIVSAALAAWAAALLGAAGLEVRVQDRELELPLEGVILQISLSGPTLPGGMTIKGETGADGSAVLEIPDEFARGVLGAQFPGYETARLPVRPGASEILVEMNISGVIEGKELVVERKAPGVADEESGVSVAMDKKDMETTANIGLVEDVMNSIKTLPGVTYAGGWNAQPSIRGGYPSQMGTVLDGVYIIAPFHWGGAFSIFNPNMVESAKMSHGIFSARYGRAMSGLLEVTTINPKSEAFRFDVINSTTSLEAFAQIPLGKKAGLFTGGKITYMETLAFLNDEILKSEPKLGETIPTMPFIRDMYAKLWFTPEPELSFSFNAFFGSDGIGTFFDGTTDGIRTVSSFDWLNLMGFAAAHARWMPGDRTAIKALAAYNNNTMNFSFDNAISGTRAYSGSFLDAFDTTYDADDDGLIRGSSEYAMDGIDLKVDSVQTIQQLQGKLETDILISGSHIVSFGADEVFQFFTSDQDVNGMTVIGEAPGQTYYPVNSSLNLEGNRVLNTSAFALWSFGNENSTLRGEAGIRGDHFYLWNKNFAINTWPVANPRASAEWTPIRDEGMLEALTFSAGTGFFSMVPLDSLAADEQFEIESFKIGPDRSWFQIIGAQADLADDWTFRIEGYYKQYFNRLYFTNRYIYNESGEPETLTYDIHSDGKGFSAGFDLMLQKKNGRHFDGYLSWSYVVTKYYNPASPQEEGDTSAYGEPLEEWFYPSFHRFHSLNLIANWKPVSGLTLTAKASLATGAPRSKPGDITATGIEYNEAIIERYTRSETYDEGLRNGISCPVDFRISYASYKPGSKIRTEIYFALEDVFVNLYKAKGNTSFDPYTGKEIENSDSADYNIGIPTPSIGYKLSY</sequence>
<accession>A0AAE3EIT2</accession>
<keyword evidence="4" id="KW-0732">Signal</keyword>
<keyword evidence="7" id="KW-1185">Reference proteome</keyword>
<dbReference type="Gene3D" id="2.40.170.20">
    <property type="entry name" value="TonB-dependent receptor, beta-barrel domain"/>
    <property type="match status" value="1"/>
</dbReference>
<evidence type="ECO:0000256" key="3">
    <source>
        <dbReference type="ARBA" id="ARBA00023237"/>
    </source>
</evidence>
<dbReference type="GO" id="GO:0009279">
    <property type="term" value="C:cell outer membrane"/>
    <property type="evidence" value="ECO:0007669"/>
    <property type="project" value="UniProtKB-SubCell"/>
</dbReference>
<evidence type="ECO:0000313" key="6">
    <source>
        <dbReference type="EMBL" id="MCD1655267.1"/>
    </source>
</evidence>
<feature type="domain" description="TonB-dependent receptor plug" evidence="5">
    <location>
        <begin position="134"/>
        <end position="228"/>
    </location>
</feature>
<dbReference type="Pfam" id="PF07715">
    <property type="entry name" value="Plug"/>
    <property type="match status" value="1"/>
</dbReference>
<gene>
    <name evidence="6" type="ORF">K7J14_11245</name>
</gene>